<dbReference type="EMBL" id="JAGEPF010000012">
    <property type="protein sequence ID" value="MBO2459820.1"/>
    <property type="molecule type" value="Genomic_DNA"/>
</dbReference>
<evidence type="ECO:0000256" key="1">
    <source>
        <dbReference type="SAM" id="MobiDB-lite"/>
    </source>
</evidence>
<name>A0ABS3RUX5_9ACTN</name>
<evidence type="ECO:0008006" key="4">
    <source>
        <dbReference type="Google" id="ProtNLM"/>
    </source>
</evidence>
<organism evidence="2 3">
    <name type="scientific">Actinomadura violacea</name>
    <dbReference type="NCBI Taxonomy" id="2819934"/>
    <lineage>
        <taxon>Bacteria</taxon>
        <taxon>Bacillati</taxon>
        <taxon>Actinomycetota</taxon>
        <taxon>Actinomycetes</taxon>
        <taxon>Streptosporangiales</taxon>
        <taxon>Thermomonosporaceae</taxon>
        <taxon>Actinomadura</taxon>
    </lineage>
</organism>
<reference evidence="2 3" key="1">
    <citation type="submission" date="2021-03" db="EMBL/GenBank/DDBJ databases">
        <title>Actinomadura violae sp. nov., isolated from lichen in Thailand.</title>
        <authorList>
            <person name="Kanchanasin P."/>
            <person name="Saeng-In P."/>
            <person name="Phongsopitanun W."/>
            <person name="Yuki M."/>
            <person name="Kudo T."/>
            <person name="Ohkuma M."/>
            <person name="Tanasupawat S."/>
        </authorList>
    </citation>
    <scope>NUCLEOTIDE SEQUENCE [LARGE SCALE GENOMIC DNA]</scope>
    <source>
        <strain evidence="2 3">LCR2-06</strain>
    </source>
</reference>
<proteinExistence type="predicted"/>
<dbReference type="Proteomes" id="UP000680206">
    <property type="component" value="Unassembled WGS sequence"/>
</dbReference>
<evidence type="ECO:0000313" key="2">
    <source>
        <dbReference type="EMBL" id="MBO2459820.1"/>
    </source>
</evidence>
<sequence>MAKARKSYNLAERRRQRAEAFGGMTYPIDGEDGQVVEIPYMAFWSDQLTHAVWDGDYPGDTEVLRMAIRETWPEEADERLAAFEDLGLQTGDVMEIIGEVLKVKPTDDEETSTADADEDGRDEGTEPGPGSVPAKAGSLGKSRNSSTR</sequence>
<protein>
    <recommendedName>
        <fullName evidence="4">Tail assembly chaperone</fullName>
    </recommendedName>
</protein>
<comment type="caution">
    <text evidence="2">The sequence shown here is derived from an EMBL/GenBank/DDBJ whole genome shotgun (WGS) entry which is preliminary data.</text>
</comment>
<keyword evidence="3" id="KW-1185">Reference proteome</keyword>
<dbReference type="RefSeq" id="WP_208242832.1">
    <property type="nucleotide sequence ID" value="NZ_JAGEPF010000012.1"/>
</dbReference>
<feature type="compositionally biased region" description="Acidic residues" evidence="1">
    <location>
        <begin position="107"/>
        <end position="121"/>
    </location>
</feature>
<evidence type="ECO:0000313" key="3">
    <source>
        <dbReference type="Proteomes" id="UP000680206"/>
    </source>
</evidence>
<accession>A0ABS3RUX5</accession>
<gene>
    <name evidence="2" type="ORF">J4709_19760</name>
</gene>
<feature type="region of interest" description="Disordered" evidence="1">
    <location>
        <begin position="101"/>
        <end position="148"/>
    </location>
</feature>